<reference evidence="1" key="1">
    <citation type="submission" date="2022-11" db="EMBL/GenBank/DDBJ databases">
        <title>Genome Resource of Sclerotinia nivalis Strain SnTB1, a Plant Pathogen Isolated from American Ginseng.</title>
        <authorList>
            <person name="Fan S."/>
        </authorList>
    </citation>
    <scope>NUCLEOTIDE SEQUENCE</scope>
    <source>
        <strain evidence="1">SnTB1</strain>
    </source>
</reference>
<evidence type="ECO:0000313" key="2">
    <source>
        <dbReference type="Proteomes" id="UP001152300"/>
    </source>
</evidence>
<proteinExistence type="predicted"/>
<sequence length="81" mass="9502">MFNSREAAIKYPQPKEVDDLTAQLDGINIENTSGEHQDKIFEIMEKTSEKIRESRKRKYEECTAYGEVCQRSADEKIVRFK</sequence>
<accession>A0A9X0A7Z9</accession>
<name>A0A9X0A7Z9_9HELO</name>
<comment type="caution">
    <text evidence="1">The sequence shown here is derived from an EMBL/GenBank/DDBJ whole genome shotgun (WGS) entry which is preliminary data.</text>
</comment>
<dbReference type="AlphaFoldDB" id="A0A9X0A7Z9"/>
<dbReference type="EMBL" id="JAPEIS010000018">
    <property type="protein sequence ID" value="KAJ8057851.1"/>
    <property type="molecule type" value="Genomic_DNA"/>
</dbReference>
<dbReference type="Proteomes" id="UP001152300">
    <property type="component" value="Unassembled WGS sequence"/>
</dbReference>
<keyword evidence="2" id="KW-1185">Reference proteome</keyword>
<evidence type="ECO:0000313" key="1">
    <source>
        <dbReference type="EMBL" id="KAJ8057851.1"/>
    </source>
</evidence>
<organism evidence="1 2">
    <name type="scientific">Sclerotinia nivalis</name>
    <dbReference type="NCBI Taxonomy" id="352851"/>
    <lineage>
        <taxon>Eukaryota</taxon>
        <taxon>Fungi</taxon>
        <taxon>Dikarya</taxon>
        <taxon>Ascomycota</taxon>
        <taxon>Pezizomycotina</taxon>
        <taxon>Leotiomycetes</taxon>
        <taxon>Helotiales</taxon>
        <taxon>Sclerotiniaceae</taxon>
        <taxon>Sclerotinia</taxon>
    </lineage>
</organism>
<protein>
    <submittedName>
        <fullName evidence="1">Uncharacterized protein</fullName>
    </submittedName>
</protein>
<gene>
    <name evidence="1" type="ORF">OCU04_013037</name>
</gene>